<protein>
    <submittedName>
        <fullName evidence="1">Uncharacterized protein</fullName>
    </submittedName>
</protein>
<sequence>MFSCRSQLLYNVAMDNLEKHEIPSIGGDVADLFGTLESLQTGESFTGSMNPQGNRFEGKNIEQSLVEFGSTWGQQGMQILKSRLDDLKNSQPDLFEGDNSPYQKAADFIGEKLESKE</sequence>
<dbReference type="EMBL" id="LCCU01000011">
    <property type="protein sequence ID" value="KKS37842.1"/>
    <property type="molecule type" value="Genomic_DNA"/>
</dbReference>
<proteinExistence type="predicted"/>
<accession>A0A0G0YM28</accession>
<gene>
    <name evidence="1" type="ORF">UV00_C0011G0025</name>
</gene>
<evidence type="ECO:0000313" key="1">
    <source>
        <dbReference type="EMBL" id="KKS37842.1"/>
    </source>
</evidence>
<dbReference type="Proteomes" id="UP000033847">
    <property type="component" value="Unassembled WGS sequence"/>
</dbReference>
<evidence type="ECO:0000313" key="2">
    <source>
        <dbReference type="Proteomes" id="UP000033847"/>
    </source>
</evidence>
<organism evidence="1 2">
    <name type="scientific">candidate division WWE3 bacterium GW2011_GWF1_42_14</name>
    <dbReference type="NCBI Taxonomy" id="1619138"/>
    <lineage>
        <taxon>Bacteria</taxon>
        <taxon>Katanobacteria</taxon>
    </lineage>
</organism>
<dbReference type="AlphaFoldDB" id="A0A0G0YM28"/>
<reference evidence="1 2" key="1">
    <citation type="journal article" date="2015" name="Nature">
        <title>rRNA introns, odd ribosomes, and small enigmatic genomes across a large radiation of phyla.</title>
        <authorList>
            <person name="Brown C.T."/>
            <person name="Hug L.A."/>
            <person name="Thomas B.C."/>
            <person name="Sharon I."/>
            <person name="Castelle C.J."/>
            <person name="Singh A."/>
            <person name="Wilkins M.J."/>
            <person name="Williams K.H."/>
            <person name="Banfield J.F."/>
        </authorList>
    </citation>
    <scope>NUCLEOTIDE SEQUENCE [LARGE SCALE GENOMIC DNA]</scope>
</reference>
<comment type="caution">
    <text evidence="1">The sequence shown here is derived from an EMBL/GenBank/DDBJ whole genome shotgun (WGS) entry which is preliminary data.</text>
</comment>
<name>A0A0G0YM28_UNCKA</name>